<evidence type="ECO:0000313" key="2">
    <source>
        <dbReference type="EMBL" id="RDY61518.1"/>
    </source>
</evidence>
<keyword evidence="3" id="KW-1185">Reference proteome</keyword>
<dbReference type="RefSeq" id="WP_116183398.1">
    <property type="nucleotide sequence ID" value="NZ_QTJX01000001.1"/>
</dbReference>
<gene>
    <name evidence="2" type="ORF">DX873_05000</name>
</gene>
<name>A0A371JUM7_9FLAO</name>
<dbReference type="PROSITE" id="PS51273">
    <property type="entry name" value="GATASE_TYPE_1"/>
    <property type="match status" value="1"/>
</dbReference>
<dbReference type="InterPro" id="IPR017926">
    <property type="entry name" value="GATASE"/>
</dbReference>
<evidence type="ECO:0000313" key="3">
    <source>
        <dbReference type="Proteomes" id="UP000261828"/>
    </source>
</evidence>
<dbReference type="PANTHER" id="PTHR42695">
    <property type="entry name" value="GLUTAMINE AMIDOTRANSFERASE YLR126C-RELATED"/>
    <property type="match status" value="1"/>
</dbReference>
<dbReference type="EMBL" id="QTJX01000001">
    <property type="protein sequence ID" value="RDY61518.1"/>
    <property type="molecule type" value="Genomic_DNA"/>
</dbReference>
<reference evidence="2 3" key="1">
    <citation type="submission" date="2018-08" db="EMBL/GenBank/DDBJ databases">
        <title>Muricauda nanhaiensis sp. nov., isolated from seawater of the South China Sea.</title>
        <authorList>
            <person name="Dang Y."/>
        </authorList>
    </citation>
    <scope>NUCLEOTIDE SEQUENCE [LARGE SCALE GENOMIC DNA]</scope>
    <source>
        <strain evidence="2 3">SM1704</strain>
    </source>
</reference>
<comment type="caution">
    <text evidence="2">The sequence shown here is derived from an EMBL/GenBank/DDBJ whole genome shotgun (WGS) entry which is preliminary data.</text>
</comment>
<evidence type="ECO:0000259" key="1">
    <source>
        <dbReference type="Pfam" id="PF00117"/>
    </source>
</evidence>
<dbReference type="GO" id="GO:0016740">
    <property type="term" value="F:transferase activity"/>
    <property type="evidence" value="ECO:0007669"/>
    <property type="project" value="UniProtKB-KW"/>
</dbReference>
<dbReference type="InterPro" id="IPR044992">
    <property type="entry name" value="ChyE-like"/>
</dbReference>
<keyword evidence="2" id="KW-0315">Glutamine amidotransferase</keyword>
<organism evidence="2 3">
    <name type="scientific">Flagellimonas nanhaiensis</name>
    <dbReference type="NCBI Taxonomy" id="2292706"/>
    <lineage>
        <taxon>Bacteria</taxon>
        <taxon>Pseudomonadati</taxon>
        <taxon>Bacteroidota</taxon>
        <taxon>Flavobacteriia</taxon>
        <taxon>Flavobacteriales</taxon>
        <taxon>Flavobacteriaceae</taxon>
        <taxon>Flagellimonas</taxon>
    </lineage>
</organism>
<dbReference type="OrthoDB" id="639921at2"/>
<sequence length="243" mass="27016">MKKILILQMRPEDATADSEFKAILRVGGLHKNQVDRVRLEQGIPTVHLNEYSAIIAGGSPFDISLDPELKSETQKAIEAFYKNLFDEVVSRDFPFLGACSGNGLLGNYCGAVISEKYAEPIGSVKVTITEEGANDPLLKGLPDQFIARVGHKEACDDIPLGAILLCASGPCPVQMFRVKKNIYATQFHPEADAKEFELRIKTYKNHGYFKPEEANRLIEAARQVDTPVPQKILERFVELHGQF</sequence>
<dbReference type="PANTHER" id="PTHR42695:SF5">
    <property type="entry name" value="GLUTAMINE AMIDOTRANSFERASE YLR126C-RELATED"/>
    <property type="match status" value="1"/>
</dbReference>
<dbReference type="Proteomes" id="UP000261828">
    <property type="component" value="Unassembled WGS sequence"/>
</dbReference>
<protein>
    <submittedName>
        <fullName evidence="2">Glutamine amidotransferase</fullName>
    </submittedName>
</protein>
<dbReference type="GO" id="GO:0005829">
    <property type="term" value="C:cytosol"/>
    <property type="evidence" value="ECO:0007669"/>
    <property type="project" value="TreeGrafter"/>
</dbReference>
<feature type="domain" description="Glutamine amidotransferase" evidence="1">
    <location>
        <begin position="84"/>
        <end position="197"/>
    </location>
</feature>
<dbReference type="SUPFAM" id="SSF52317">
    <property type="entry name" value="Class I glutamine amidotransferase-like"/>
    <property type="match status" value="1"/>
</dbReference>
<accession>A0A371JUM7</accession>
<proteinExistence type="predicted"/>
<dbReference type="AlphaFoldDB" id="A0A371JUM7"/>
<dbReference type="InterPro" id="IPR029062">
    <property type="entry name" value="Class_I_gatase-like"/>
</dbReference>
<dbReference type="NCBIfam" id="NF005743">
    <property type="entry name" value="PRK07567.1"/>
    <property type="match status" value="1"/>
</dbReference>
<keyword evidence="2" id="KW-0808">Transferase</keyword>
<dbReference type="CDD" id="cd01741">
    <property type="entry name" value="GATase1_1"/>
    <property type="match status" value="1"/>
</dbReference>
<dbReference type="Pfam" id="PF00117">
    <property type="entry name" value="GATase"/>
    <property type="match status" value="1"/>
</dbReference>
<dbReference type="Gene3D" id="3.40.50.880">
    <property type="match status" value="1"/>
</dbReference>